<dbReference type="Proteomes" id="UP000588051">
    <property type="component" value="Unassembled WGS sequence"/>
</dbReference>
<organism evidence="1 2">
    <name type="scientific">Undibacterium oligocarboniphilum</name>
    <dbReference type="NCBI Taxonomy" id="666702"/>
    <lineage>
        <taxon>Bacteria</taxon>
        <taxon>Pseudomonadati</taxon>
        <taxon>Pseudomonadota</taxon>
        <taxon>Betaproteobacteria</taxon>
        <taxon>Burkholderiales</taxon>
        <taxon>Oxalobacteraceae</taxon>
        <taxon>Undibacterium</taxon>
    </lineage>
</organism>
<protein>
    <submittedName>
        <fullName evidence="1">Uncharacterized protein</fullName>
    </submittedName>
</protein>
<dbReference type="RefSeq" id="WP_176803119.1">
    <property type="nucleotide sequence ID" value="NZ_JABXYJ010000004.1"/>
</dbReference>
<comment type="caution">
    <text evidence="1">The sequence shown here is derived from an EMBL/GenBank/DDBJ whole genome shotgun (WGS) entry which is preliminary data.</text>
</comment>
<dbReference type="EMBL" id="JABXYJ010000004">
    <property type="protein sequence ID" value="NVO77838.1"/>
    <property type="molecule type" value="Genomic_DNA"/>
</dbReference>
<name>A0A850QEU7_9BURK</name>
<gene>
    <name evidence="1" type="ORF">HV832_08335</name>
</gene>
<accession>A0A850QEU7</accession>
<evidence type="ECO:0000313" key="2">
    <source>
        <dbReference type="Proteomes" id="UP000588051"/>
    </source>
</evidence>
<sequence length="189" mass="21036">MCAALLYGTVRAQTETTYPAKLSRQERLQIEQMVCGDRYGLAAAVIDAQAFENNGQAHFADVRCRPHAQLQGKPLYYVAQCGRDGRHWSCDAAETETSVALKERDLIIRPGSVAPDKAADALRKISGYGFFQGNSIDRALESTCNLGMGDRPDLMEISCRQWSVTVSFWCPQMSAANPCPRVIYMRKHK</sequence>
<keyword evidence="2" id="KW-1185">Reference proteome</keyword>
<reference evidence="1 2" key="1">
    <citation type="submission" date="2020-06" db="EMBL/GenBank/DDBJ databases">
        <authorList>
            <person name="Qiu C."/>
            <person name="Liu Z."/>
        </authorList>
    </citation>
    <scope>NUCLEOTIDE SEQUENCE [LARGE SCALE GENOMIC DNA]</scope>
    <source>
        <strain evidence="1 2">EM 1</strain>
    </source>
</reference>
<proteinExistence type="predicted"/>
<dbReference type="AlphaFoldDB" id="A0A850QEU7"/>
<evidence type="ECO:0000313" key="1">
    <source>
        <dbReference type="EMBL" id="NVO77838.1"/>
    </source>
</evidence>